<name>A0A104ZRD0_9BURK</name>
<dbReference type="GO" id="GO:0003700">
    <property type="term" value="F:DNA-binding transcription factor activity"/>
    <property type="evidence" value="ECO:0007669"/>
    <property type="project" value="InterPro"/>
</dbReference>
<dbReference type="InterPro" id="IPR000847">
    <property type="entry name" value="LysR_HTH_N"/>
</dbReference>
<dbReference type="Pfam" id="PF00126">
    <property type="entry name" value="HTH_1"/>
    <property type="match status" value="1"/>
</dbReference>
<evidence type="ECO:0000256" key="1">
    <source>
        <dbReference type="ARBA" id="ARBA00009437"/>
    </source>
</evidence>
<reference evidence="5 6" key="1">
    <citation type="submission" date="2015-11" db="EMBL/GenBank/DDBJ databases">
        <title>Expanding the genomic diversity of Burkholderia species for the development of highly accurate diagnostics.</title>
        <authorList>
            <person name="Sahl J."/>
            <person name="Keim P."/>
            <person name="Wagner D."/>
        </authorList>
    </citation>
    <scope>NUCLEOTIDE SEQUENCE [LARGE SCALE GENOMIC DNA]</scope>
    <source>
        <strain evidence="5 6">MSMB2087WGS</strain>
    </source>
</reference>
<dbReference type="SUPFAM" id="SSF46785">
    <property type="entry name" value="Winged helix' DNA-binding domain"/>
    <property type="match status" value="1"/>
</dbReference>
<gene>
    <name evidence="5" type="ORF">WL29_12050</name>
</gene>
<evidence type="ECO:0000313" key="6">
    <source>
        <dbReference type="Proteomes" id="UP000060630"/>
    </source>
</evidence>
<keyword evidence="3" id="KW-0238">DNA-binding</keyword>
<dbReference type="RefSeq" id="WP_042584844.1">
    <property type="nucleotide sequence ID" value="NZ_LOVE01000065.1"/>
</dbReference>
<comment type="caution">
    <text evidence="5">The sequence shown here is derived from an EMBL/GenBank/DDBJ whole genome shotgun (WGS) entry which is preliminary data.</text>
</comment>
<dbReference type="Gene3D" id="3.40.190.10">
    <property type="entry name" value="Periplasmic binding protein-like II"/>
    <property type="match status" value="2"/>
</dbReference>
<evidence type="ECO:0000256" key="4">
    <source>
        <dbReference type="ARBA" id="ARBA00023163"/>
    </source>
</evidence>
<evidence type="ECO:0000313" key="5">
    <source>
        <dbReference type="EMBL" id="KWA86100.1"/>
    </source>
</evidence>
<proteinExistence type="inferred from homology"/>
<dbReference type="Proteomes" id="UP000060630">
    <property type="component" value="Unassembled WGS sequence"/>
</dbReference>
<dbReference type="FunFam" id="1.10.10.10:FF:000001">
    <property type="entry name" value="LysR family transcriptional regulator"/>
    <property type="match status" value="1"/>
</dbReference>
<dbReference type="PANTHER" id="PTHR30126">
    <property type="entry name" value="HTH-TYPE TRANSCRIPTIONAL REGULATOR"/>
    <property type="match status" value="1"/>
</dbReference>
<dbReference type="EMBL" id="LPHD01000013">
    <property type="protein sequence ID" value="KWA86100.1"/>
    <property type="molecule type" value="Genomic_DNA"/>
</dbReference>
<comment type="similarity">
    <text evidence="1">Belongs to the LysR transcriptional regulatory family.</text>
</comment>
<sequence>MNTSELLAFVTVVETGNITQAAARLNRVQSSISHRIRNLEDALDVTLLDRRTDGITPTAQGKILYDYALRIMDLVGDCKTKIAHSKGSQSSIRIGLIECLPPYIVNSLIDLSHDVDQEINISIGNTINLLNAYENNEFDMVIVGSGFSAARHARVPLFSSELVVISEKKSPDIDRISVLDGEIFLLSSKKAASTRNFDLLFREGGITPRRVVECGSYPILFSSVSAGKGISLVLRCSIGRDVRDEIKIHDLRGRFNKFQVELLYRTDLPYLDSSKLRKKITSVFHDPRLLDVGY</sequence>
<dbReference type="PROSITE" id="PS50931">
    <property type="entry name" value="HTH_LYSR"/>
    <property type="match status" value="1"/>
</dbReference>
<keyword evidence="2" id="KW-0805">Transcription regulation</keyword>
<dbReference type="GO" id="GO:0000976">
    <property type="term" value="F:transcription cis-regulatory region binding"/>
    <property type="evidence" value="ECO:0007669"/>
    <property type="project" value="TreeGrafter"/>
</dbReference>
<dbReference type="Gene3D" id="1.10.10.10">
    <property type="entry name" value="Winged helix-like DNA-binding domain superfamily/Winged helix DNA-binding domain"/>
    <property type="match status" value="1"/>
</dbReference>
<dbReference type="PANTHER" id="PTHR30126:SF40">
    <property type="entry name" value="HTH-TYPE TRANSCRIPTIONAL REGULATOR GLTR"/>
    <property type="match status" value="1"/>
</dbReference>
<evidence type="ECO:0000256" key="3">
    <source>
        <dbReference type="ARBA" id="ARBA00023125"/>
    </source>
</evidence>
<dbReference type="Pfam" id="PF03466">
    <property type="entry name" value="LysR_substrate"/>
    <property type="match status" value="1"/>
</dbReference>
<dbReference type="PRINTS" id="PR00039">
    <property type="entry name" value="HTHLYSR"/>
</dbReference>
<dbReference type="InterPro" id="IPR036388">
    <property type="entry name" value="WH-like_DNA-bd_sf"/>
</dbReference>
<evidence type="ECO:0000256" key="2">
    <source>
        <dbReference type="ARBA" id="ARBA00023015"/>
    </source>
</evidence>
<dbReference type="InterPro" id="IPR036390">
    <property type="entry name" value="WH_DNA-bd_sf"/>
</dbReference>
<dbReference type="AlphaFoldDB" id="A0A104ZRD0"/>
<dbReference type="InterPro" id="IPR005119">
    <property type="entry name" value="LysR_subst-bd"/>
</dbReference>
<accession>A0A104ZRD0</accession>
<organism evidence="5 6">
    <name type="scientific">Burkholderia ubonensis</name>
    <dbReference type="NCBI Taxonomy" id="101571"/>
    <lineage>
        <taxon>Bacteria</taxon>
        <taxon>Pseudomonadati</taxon>
        <taxon>Pseudomonadota</taxon>
        <taxon>Betaproteobacteria</taxon>
        <taxon>Burkholderiales</taxon>
        <taxon>Burkholderiaceae</taxon>
        <taxon>Burkholderia</taxon>
        <taxon>Burkholderia cepacia complex</taxon>
    </lineage>
</organism>
<keyword evidence="4" id="KW-0804">Transcription</keyword>
<protein>
    <submittedName>
        <fullName evidence="5">LysR family transcriptional regulator</fullName>
    </submittedName>
</protein>
<dbReference type="SUPFAM" id="SSF53850">
    <property type="entry name" value="Periplasmic binding protein-like II"/>
    <property type="match status" value="1"/>
</dbReference>